<evidence type="ECO:0000256" key="4">
    <source>
        <dbReference type="ARBA" id="ARBA00022679"/>
    </source>
</evidence>
<dbReference type="InterPro" id="IPR003358">
    <property type="entry name" value="tRNA_(Gua-N-7)_MeTrfase_Trmb"/>
</dbReference>
<dbReference type="HAMAP" id="MF_03055">
    <property type="entry name" value="tRNA_methyltr_TrmB_euk"/>
    <property type="match status" value="1"/>
</dbReference>
<keyword evidence="4 9" id="KW-0808">Transferase</keyword>
<dbReference type="AlphaFoldDB" id="A0AAD1XKM8"/>
<feature type="binding site" evidence="9">
    <location>
        <begin position="150"/>
        <end position="151"/>
    </location>
    <ligand>
        <name>S-adenosyl-L-methionine</name>
        <dbReference type="ChEBI" id="CHEBI:59789"/>
    </ligand>
</feature>
<keyword evidence="12" id="KW-1185">Reference proteome</keyword>
<dbReference type="GO" id="GO:0043527">
    <property type="term" value="C:tRNA methyltransferase complex"/>
    <property type="evidence" value="ECO:0007669"/>
    <property type="project" value="TreeGrafter"/>
</dbReference>
<feature type="binding site" evidence="9">
    <location>
        <begin position="282"/>
        <end position="284"/>
    </location>
    <ligand>
        <name>S-adenosyl-L-methionine</name>
        <dbReference type="ChEBI" id="CHEBI:59789"/>
    </ligand>
</feature>
<keyword evidence="7 9" id="KW-0694">RNA-binding</keyword>
<evidence type="ECO:0000256" key="8">
    <source>
        <dbReference type="ARBA" id="ARBA00023242"/>
    </source>
</evidence>
<gene>
    <name evidence="11" type="ORF">ECRASSUSDP1_LOCUS15766</name>
</gene>
<proteinExistence type="inferred from homology"/>
<comment type="similarity">
    <text evidence="9">Belongs to the class I-like SAM-binding methyltransferase superfamily. TrmB family.</text>
</comment>
<feature type="binding site" evidence="9">
    <location>
        <position position="204"/>
    </location>
    <ligand>
        <name>S-adenosyl-L-methionine</name>
        <dbReference type="ChEBI" id="CHEBI:59789"/>
    </ligand>
</feature>
<evidence type="ECO:0000256" key="2">
    <source>
        <dbReference type="ARBA" id="ARBA00022555"/>
    </source>
</evidence>
<dbReference type="NCBIfam" id="TIGR00091">
    <property type="entry name" value="tRNA (guanosine(46)-N7)-methyltransferase TrmB"/>
    <property type="match status" value="1"/>
</dbReference>
<comment type="pathway">
    <text evidence="9">tRNA modification; N(7)-methylguanine-tRNA biosynthesis.</text>
</comment>
<feature type="compositionally biased region" description="Basic and acidic residues" evidence="10">
    <location>
        <begin position="23"/>
        <end position="38"/>
    </location>
</feature>
<feature type="binding site" evidence="9">
    <location>
        <begin position="184"/>
        <end position="185"/>
    </location>
    <ligand>
        <name>S-adenosyl-L-methionine</name>
        <dbReference type="ChEBI" id="CHEBI:59789"/>
    </ligand>
</feature>
<name>A0AAD1XKM8_EUPCR</name>
<dbReference type="GO" id="GO:0005634">
    <property type="term" value="C:nucleus"/>
    <property type="evidence" value="ECO:0007669"/>
    <property type="project" value="UniProtKB-SubCell"/>
</dbReference>
<dbReference type="SUPFAM" id="SSF53335">
    <property type="entry name" value="S-adenosyl-L-methionine-dependent methyltransferases"/>
    <property type="match status" value="1"/>
</dbReference>
<organism evidence="11 12">
    <name type="scientific">Euplotes crassus</name>
    <dbReference type="NCBI Taxonomy" id="5936"/>
    <lineage>
        <taxon>Eukaryota</taxon>
        <taxon>Sar</taxon>
        <taxon>Alveolata</taxon>
        <taxon>Ciliophora</taxon>
        <taxon>Intramacronucleata</taxon>
        <taxon>Spirotrichea</taxon>
        <taxon>Hypotrichia</taxon>
        <taxon>Euplotida</taxon>
        <taxon>Euplotidae</taxon>
        <taxon>Moneuplotes</taxon>
    </lineage>
</organism>
<accession>A0AAD1XKM8</accession>
<dbReference type="GO" id="GO:0000049">
    <property type="term" value="F:tRNA binding"/>
    <property type="evidence" value="ECO:0007669"/>
    <property type="project" value="UniProtKB-UniRule"/>
</dbReference>
<feature type="compositionally biased region" description="Basic and acidic residues" evidence="10">
    <location>
        <begin position="1"/>
        <end position="10"/>
    </location>
</feature>
<dbReference type="CDD" id="cd02440">
    <property type="entry name" value="AdoMet_MTases"/>
    <property type="match status" value="1"/>
</dbReference>
<evidence type="ECO:0000256" key="5">
    <source>
        <dbReference type="ARBA" id="ARBA00022691"/>
    </source>
</evidence>
<comment type="catalytic activity">
    <reaction evidence="1 9">
        <text>guanosine(46) in tRNA + S-adenosyl-L-methionine = N(7)-methylguanosine(46) in tRNA + S-adenosyl-L-homocysteine</text>
        <dbReference type="Rhea" id="RHEA:42708"/>
        <dbReference type="Rhea" id="RHEA-COMP:10188"/>
        <dbReference type="Rhea" id="RHEA-COMP:10189"/>
        <dbReference type="ChEBI" id="CHEBI:57856"/>
        <dbReference type="ChEBI" id="CHEBI:59789"/>
        <dbReference type="ChEBI" id="CHEBI:74269"/>
        <dbReference type="ChEBI" id="CHEBI:74480"/>
        <dbReference type="EC" id="2.1.1.33"/>
    </reaction>
</comment>
<evidence type="ECO:0000256" key="1">
    <source>
        <dbReference type="ARBA" id="ARBA00000142"/>
    </source>
</evidence>
<evidence type="ECO:0000313" key="12">
    <source>
        <dbReference type="Proteomes" id="UP001295684"/>
    </source>
</evidence>
<evidence type="ECO:0000256" key="3">
    <source>
        <dbReference type="ARBA" id="ARBA00022603"/>
    </source>
</evidence>
<feature type="region of interest" description="Disordered" evidence="10">
    <location>
        <begin position="1"/>
        <end position="38"/>
    </location>
</feature>
<evidence type="ECO:0000256" key="10">
    <source>
        <dbReference type="SAM" id="MobiDB-lite"/>
    </source>
</evidence>
<reference evidence="11" key="1">
    <citation type="submission" date="2023-07" db="EMBL/GenBank/DDBJ databases">
        <authorList>
            <consortium name="AG Swart"/>
            <person name="Singh M."/>
            <person name="Singh A."/>
            <person name="Seah K."/>
            <person name="Emmerich C."/>
        </authorList>
    </citation>
    <scope>NUCLEOTIDE SEQUENCE</scope>
    <source>
        <strain evidence="11">DP1</strain>
    </source>
</reference>
<keyword evidence="5 9" id="KW-0949">S-adenosyl-L-methionine</keyword>
<evidence type="ECO:0000313" key="11">
    <source>
        <dbReference type="EMBL" id="CAI2374414.1"/>
    </source>
</evidence>
<dbReference type="Proteomes" id="UP001295684">
    <property type="component" value="Unassembled WGS sequence"/>
</dbReference>
<dbReference type="InterPro" id="IPR025763">
    <property type="entry name" value="Trm8_euk"/>
</dbReference>
<keyword evidence="3 9" id="KW-0489">Methyltransferase</keyword>
<evidence type="ECO:0000256" key="9">
    <source>
        <dbReference type="HAMAP-Rule" id="MF_03055"/>
    </source>
</evidence>
<dbReference type="PROSITE" id="PS51625">
    <property type="entry name" value="SAM_MT_TRMB"/>
    <property type="match status" value="1"/>
</dbReference>
<feature type="active site" evidence="9">
    <location>
        <position position="207"/>
    </location>
</feature>
<dbReference type="Gene3D" id="3.40.50.150">
    <property type="entry name" value="Vaccinia Virus protein VP39"/>
    <property type="match status" value="1"/>
</dbReference>
<dbReference type="PANTHER" id="PTHR23417">
    <property type="entry name" value="3-DEOXY-D-MANNO-OCTULOSONIC-ACID TRANSFERASE/TRNA GUANINE-N 7 - -METHYLTRANSFERASE"/>
    <property type="match status" value="1"/>
</dbReference>
<comment type="caution">
    <text evidence="11">The sequence shown here is derived from an EMBL/GenBank/DDBJ whole genome shotgun (WGS) entry which is preliminary data.</text>
</comment>
<comment type="function">
    <text evidence="9">Catalyzes the formation of N(7)-methylguanine at position 46 (m7G46) in tRNA.</text>
</comment>
<dbReference type="Pfam" id="PF02390">
    <property type="entry name" value="Methyltransf_4"/>
    <property type="match status" value="1"/>
</dbReference>
<feature type="compositionally biased region" description="Acidic residues" evidence="10">
    <location>
        <begin position="11"/>
        <end position="22"/>
    </location>
</feature>
<sequence>MKRTHDQMEDLEKEGEDGEEEKEEAKIGKDSEIIDTMGNKREYATMPKKTKYRMRAHVNPLNEPKFPFPLSPEWVDWSLHYPAYFGKLDNNGDRIVCNTPVHPVTYDTKPEVDEKYKNSQVRILDIGCGYGNLLIELSKEFPEKLILGMEIRDKVTEFVVDKINALRINSGYTKFTNIAAIMTNVMKLVLNYFGKGQLEKIFICFADPHFKKSNYRRRIINGPLLCEYAHLLKEGGKIYTVTDVKDLYDWNVNFLGKHALFEEVTGSEKDDDPCVKMMSEQTDEAKKVIKRGDPVWSAVFRKITGKPSTEALMEYMK</sequence>
<evidence type="ECO:0000256" key="7">
    <source>
        <dbReference type="ARBA" id="ARBA00022884"/>
    </source>
</evidence>
<dbReference type="GO" id="GO:0008176">
    <property type="term" value="F:tRNA (guanine(46)-N7)-methyltransferase activity"/>
    <property type="evidence" value="ECO:0007669"/>
    <property type="project" value="UniProtKB-UniRule"/>
</dbReference>
<keyword evidence="8 9" id="KW-0539">Nucleus</keyword>
<dbReference type="EMBL" id="CAMPGE010015813">
    <property type="protein sequence ID" value="CAI2374414.1"/>
    <property type="molecule type" value="Genomic_DNA"/>
</dbReference>
<comment type="subcellular location">
    <subcellularLocation>
        <location evidence="9">Nucleus</location>
    </subcellularLocation>
</comment>
<dbReference type="PANTHER" id="PTHR23417:SF16">
    <property type="entry name" value="TRNA (GUANINE-N(7)-)-METHYLTRANSFERASE"/>
    <property type="match status" value="1"/>
</dbReference>
<evidence type="ECO:0000256" key="6">
    <source>
        <dbReference type="ARBA" id="ARBA00022694"/>
    </source>
</evidence>
<keyword evidence="2 9" id="KW-0820">tRNA-binding</keyword>
<feature type="binding site" evidence="9">
    <location>
        <position position="127"/>
    </location>
    <ligand>
        <name>S-adenosyl-L-methionine</name>
        <dbReference type="ChEBI" id="CHEBI:59789"/>
    </ligand>
</feature>
<protein>
    <recommendedName>
        <fullName evidence="9">tRNA (guanine-N(7)-)-methyltransferase</fullName>
        <ecNumber evidence="9">2.1.1.33</ecNumber>
    </recommendedName>
    <alternativeName>
        <fullName evidence="9">tRNA (guanine(46)-N(7))-methyltransferase</fullName>
    </alternativeName>
    <alternativeName>
        <fullName evidence="9">tRNA(m7G46)-methyltransferase</fullName>
    </alternativeName>
</protein>
<dbReference type="InterPro" id="IPR029063">
    <property type="entry name" value="SAM-dependent_MTases_sf"/>
</dbReference>
<dbReference type="EC" id="2.1.1.33" evidence="9"/>
<keyword evidence="6 9" id="KW-0819">tRNA processing</keyword>